<gene>
    <name evidence="1" type="ORF">J3L21_29225</name>
</gene>
<proteinExistence type="predicted"/>
<reference evidence="1 2" key="1">
    <citation type="submission" date="2021-03" db="EMBL/GenBank/DDBJ databases">
        <title>Mucilaginibacter strains isolated from gold and copper mining confer multi heavy-metal resistance.</title>
        <authorList>
            <person name="Li Y."/>
        </authorList>
    </citation>
    <scope>NUCLEOTIDE SEQUENCE [LARGE SCALE GENOMIC DNA]</scope>
    <source>
        <strain evidence="1 2">P2-4</strain>
    </source>
</reference>
<dbReference type="EMBL" id="CP071880">
    <property type="protein sequence ID" value="QTE49567.1"/>
    <property type="molecule type" value="Genomic_DNA"/>
</dbReference>
<protein>
    <submittedName>
        <fullName evidence="1">Uncharacterized protein</fullName>
    </submittedName>
</protein>
<accession>A0ABX7UA33</accession>
<dbReference type="RefSeq" id="WP_167516325.1">
    <property type="nucleotide sequence ID" value="NZ_CP043451.1"/>
</dbReference>
<sequence>MNQTDDLTGTLVLVHPDLTDDPVNKQGQMGMIMFAEPEKDDIYVTFGKNERALYSTDALLIFKKPNEIYQQLMTNVKDIPVADLKALYRIGMLLDNGTSKGAREAMQLAVDNPGILNRAMETLQSKLGLDIGNSVEQEQTNTHSYGR</sequence>
<evidence type="ECO:0000313" key="2">
    <source>
        <dbReference type="Proteomes" id="UP000663940"/>
    </source>
</evidence>
<dbReference type="Proteomes" id="UP000663940">
    <property type="component" value="Chromosome"/>
</dbReference>
<evidence type="ECO:0000313" key="1">
    <source>
        <dbReference type="EMBL" id="QTE49567.1"/>
    </source>
</evidence>
<name>A0ABX7UA33_9SPHI</name>
<organism evidence="1 2">
    <name type="scientific">Mucilaginibacter rubeus</name>
    <dbReference type="NCBI Taxonomy" id="2027860"/>
    <lineage>
        <taxon>Bacteria</taxon>
        <taxon>Pseudomonadati</taxon>
        <taxon>Bacteroidota</taxon>
        <taxon>Sphingobacteriia</taxon>
        <taxon>Sphingobacteriales</taxon>
        <taxon>Sphingobacteriaceae</taxon>
        <taxon>Mucilaginibacter</taxon>
    </lineage>
</organism>
<keyword evidence="2" id="KW-1185">Reference proteome</keyword>